<dbReference type="EMBL" id="JAMQJY010000001">
    <property type="protein sequence ID" value="MCM2676394.1"/>
    <property type="molecule type" value="Genomic_DNA"/>
</dbReference>
<proteinExistence type="predicted"/>
<comment type="caution">
    <text evidence="1">The sequence shown here is derived from an EMBL/GenBank/DDBJ whole genome shotgun (WGS) entry which is preliminary data.</text>
</comment>
<gene>
    <name evidence="1" type="ORF">NDM98_13435</name>
</gene>
<keyword evidence="2" id="KW-1185">Reference proteome</keyword>
<accession>A0ABT0XMD4</accession>
<name>A0ABT0XMD4_9BACI</name>
<dbReference type="RefSeq" id="WP_251608477.1">
    <property type="nucleotide sequence ID" value="NZ_JAMQJY010000001.1"/>
</dbReference>
<protein>
    <submittedName>
        <fullName evidence="1">Uncharacterized protein</fullName>
    </submittedName>
</protein>
<sequence>MASFSMIKKDHQFHVHDSDGIELADIHALQATHFEKGHAFVYTSRTDDQSIHVGIQKGRLIFADYLLQVADRTFSLQDHKGKSLLYFAVSGVINGKNIYIEEDWDGHIELKVEKEKIGLIMPYTFRKGAKIDIFNEADQDFYLPILSLFYFMFQIYKKESEFVEDLIEEALDL</sequence>
<reference evidence="1" key="1">
    <citation type="submission" date="2022-06" db="EMBL/GenBank/DDBJ databases">
        <title>Alkalicoccobacillus porphyridii sp. nov., isolated from a marine red alga, Porphyridium purpureum and reclassification of Shouchella plakortidis and Shouchella gibsonii as Alkalicoccobacillus plakortidis comb. nov. and Alkalicoccobacillus gibsonii comb. nov.</title>
        <authorList>
            <person name="Kim K.H."/>
            <person name="Lee J.K."/>
            <person name="Han D.M."/>
            <person name="Baek J.H."/>
            <person name="Jeon C.O."/>
        </authorList>
    </citation>
    <scope>NUCLEOTIDE SEQUENCE</scope>
    <source>
        <strain evidence="1">DSM 19153</strain>
    </source>
</reference>
<dbReference type="Proteomes" id="UP001203665">
    <property type="component" value="Unassembled WGS sequence"/>
</dbReference>
<evidence type="ECO:0000313" key="2">
    <source>
        <dbReference type="Proteomes" id="UP001203665"/>
    </source>
</evidence>
<organism evidence="1 2">
    <name type="scientific">Alkalicoccobacillus plakortidis</name>
    <dbReference type="NCBI Taxonomy" id="444060"/>
    <lineage>
        <taxon>Bacteria</taxon>
        <taxon>Bacillati</taxon>
        <taxon>Bacillota</taxon>
        <taxon>Bacilli</taxon>
        <taxon>Bacillales</taxon>
        <taxon>Bacillaceae</taxon>
        <taxon>Alkalicoccobacillus</taxon>
    </lineage>
</organism>
<evidence type="ECO:0000313" key="1">
    <source>
        <dbReference type="EMBL" id="MCM2676394.1"/>
    </source>
</evidence>